<feature type="compositionally biased region" description="Low complexity" evidence="2">
    <location>
        <begin position="316"/>
        <end position="341"/>
    </location>
</feature>
<protein>
    <recommendedName>
        <fullName evidence="3">PH domain-containing protein</fullName>
    </recommendedName>
</protein>
<feature type="compositionally biased region" description="Low complexity" evidence="2">
    <location>
        <begin position="476"/>
        <end position="487"/>
    </location>
</feature>
<feature type="region of interest" description="Disordered" evidence="2">
    <location>
        <begin position="195"/>
        <end position="214"/>
    </location>
</feature>
<dbReference type="Proteomes" id="UP000076078">
    <property type="component" value="Unassembled WGS sequence"/>
</dbReference>
<feature type="region of interest" description="Disordered" evidence="2">
    <location>
        <begin position="636"/>
        <end position="691"/>
    </location>
</feature>
<feature type="compositionally biased region" description="Acidic residues" evidence="2">
    <location>
        <begin position="654"/>
        <end position="674"/>
    </location>
</feature>
<dbReference type="AlphaFoldDB" id="A0A152A6N6"/>
<dbReference type="InParanoid" id="A0A152A6N6"/>
<evidence type="ECO:0000259" key="3">
    <source>
        <dbReference type="PROSITE" id="PS50003"/>
    </source>
</evidence>
<dbReference type="FunCoup" id="A0A152A6N6">
    <property type="interactions" value="738"/>
</dbReference>
<dbReference type="OrthoDB" id="21327at2759"/>
<proteinExistence type="predicted"/>
<feature type="compositionally biased region" description="Polar residues" evidence="2">
    <location>
        <begin position="342"/>
        <end position="352"/>
    </location>
</feature>
<gene>
    <name evidence="4" type="ORF">DLAC_01793</name>
</gene>
<evidence type="ECO:0000256" key="1">
    <source>
        <dbReference type="SAM" id="Coils"/>
    </source>
</evidence>
<keyword evidence="1" id="KW-0175">Coiled coil</keyword>
<dbReference type="PROSITE" id="PS50003">
    <property type="entry name" value="PH_DOMAIN"/>
    <property type="match status" value="1"/>
</dbReference>
<dbReference type="SMART" id="SM00233">
    <property type="entry name" value="PH"/>
    <property type="match status" value="1"/>
</dbReference>
<dbReference type="OMA" id="KEYIFRC"/>
<reference evidence="4 5" key="1">
    <citation type="submission" date="2015-12" db="EMBL/GenBank/DDBJ databases">
        <title>Dictyostelia acquired genes for synthesis and detection of signals that induce cell-type specialization by lateral gene transfer from prokaryotes.</title>
        <authorList>
            <person name="Gloeckner G."/>
            <person name="Schaap P."/>
        </authorList>
    </citation>
    <scope>NUCLEOTIDE SEQUENCE [LARGE SCALE GENOMIC DNA]</scope>
    <source>
        <strain evidence="4 5">TK</strain>
    </source>
</reference>
<feature type="region of interest" description="Disordered" evidence="2">
    <location>
        <begin position="432"/>
        <end position="491"/>
    </location>
</feature>
<sequence>MSKINNNNNNSSNTTTSTTNSKNEILIKIVFPPTSPMISKAIYLQENQKASDIIQYASQLAGLQIGYGLYLPTKDHTSNSHIRGFWIDDDQILSKINGIQQSEYIQIKKRPGFKSRKNTVALLKGFKEGKVQKLSSYTKMWNPRFLKLFSQRIIHSASENDVNTNFISFADILNVDRDIHRKYTFIVTTTLKPSTLSKSTTTTSTSTSLNSSSSGNISKELKEYIFRCTSQMECEDWITQIRSLLRKSRPDLLLPPLSMNPNSLASINNIVNSNNNNNNSVNTPSPISSNTSNFLVPLSPFKVPVSNATPPLPNKNTGGSLSTPSSPSPLNHNNSQNINNNLPSTSTLPISSNEDETKTQPVLQHSRSRSFSFSLSGSKKKQSSNTPPVPLTLSERNSQLEDEIKKLKDQYENVDKSKQQLEKKYKKLKHKYTTYKKNRSRSVSTPSTPDLLRKDKFNPFIIGGNRIVQPQPPQQPNNNNNNNNNNNVTPISLNKSNGDIQQTTLHQSIVNNQYHPNQRNSMSMGGEDMTDSDLLTETFSMDTEDISDGAILEIKELKEQLSKIKDKLSVEIQEKMHIDQDRKLAEKDLFTHKKFGEKLHREFQIVSKRQDDCLEGMSEMASRLKKSLQELKEKLEKEIDDDPMDYSSYSIENEMYDDDDDYIDDNDDDDENDYNDNKQDLLEMTIPTTTT</sequence>
<evidence type="ECO:0000313" key="4">
    <source>
        <dbReference type="EMBL" id="KYR01781.1"/>
    </source>
</evidence>
<feature type="compositionally biased region" description="Low complexity" evidence="2">
    <location>
        <begin position="363"/>
        <end position="377"/>
    </location>
</feature>
<dbReference type="Pfam" id="PF00169">
    <property type="entry name" value="PH"/>
    <property type="match status" value="1"/>
</dbReference>
<feature type="region of interest" description="Disordered" evidence="2">
    <location>
        <begin position="306"/>
        <end position="397"/>
    </location>
</feature>
<name>A0A152A6N6_TIELA</name>
<comment type="caution">
    <text evidence="4">The sequence shown here is derived from an EMBL/GenBank/DDBJ whole genome shotgun (WGS) entry which is preliminary data.</text>
</comment>
<dbReference type="InterPro" id="IPR011993">
    <property type="entry name" value="PH-like_dom_sf"/>
</dbReference>
<organism evidence="4 5">
    <name type="scientific">Tieghemostelium lacteum</name>
    <name type="common">Slime mold</name>
    <name type="synonym">Dictyostelium lacteum</name>
    <dbReference type="NCBI Taxonomy" id="361077"/>
    <lineage>
        <taxon>Eukaryota</taxon>
        <taxon>Amoebozoa</taxon>
        <taxon>Evosea</taxon>
        <taxon>Eumycetozoa</taxon>
        <taxon>Dictyostelia</taxon>
        <taxon>Dictyosteliales</taxon>
        <taxon>Raperosteliaceae</taxon>
        <taxon>Tieghemostelium</taxon>
    </lineage>
</organism>
<evidence type="ECO:0000256" key="2">
    <source>
        <dbReference type="SAM" id="MobiDB-lite"/>
    </source>
</evidence>
<accession>A0A152A6N6</accession>
<evidence type="ECO:0000313" key="5">
    <source>
        <dbReference type="Proteomes" id="UP000076078"/>
    </source>
</evidence>
<feature type="domain" description="PH" evidence="3">
    <location>
        <begin position="124"/>
        <end position="246"/>
    </location>
</feature>
<dbReference type="SUPFAM" id="SSF50729">
    <property type="entry name" value="PH domain-like"/>
    <property type="match status" value="1"/>
</dbReference>
<dbReference type="InterPro" id="IPR001849">
    <property type="entry name" value="PH_domain"/>
</dbReference>
<dbReference type="Gene3D" id="2.30.29.30">
    <property type="entry name" value="Pleckstrin-homology domain (PH domain)/Phosphotyrosine-binding domain (PTB)"/>
    <property type="match status" value="1"/>
</dbReference>
<dbReference type="EMBL" id="LODT01000006">
    <property type="protein sequence ID" value="KYR01781.1"/>
    <property type="molecule type" value="Genomic_DNA"/>
</dbReference>
<feature type="coiled-coil region" evidence="1">
    <location>
        <begin position="547"/>
        <end position="574"/>
    </location>
</feature>
<keyword evidence="5" id="KW-1185">Reference proteome</keyword>